<accession>A0A3B0VMT7</accession>
<evidence type="ECO:0000256" key="2">
    <source>
        <dbReference type="SAM" id="MobiDB-lite"/>
    </source>
</evidence>
<dbReference type="InterPro" id="IPR020011">
    <property type="entry name" value="FimV_C"/>
</dbReference>
<feature type="region of interest" description="Disordered" evidence="2">
    <location>
        <begin position="103"/>
        <end position="122"/>
    </location>
</feature>
<dbReference type="InterPro" id="IPR038440">
    <property type="entry name" value="FimV_C_sf"/>
</dbReference>
<dbReference type="NCBIfam" id="TIGR03504">
    <property type="entry name" value="FimV_Cterm"/>
    <property type="match status" value="1"/>
</dbReference>
<sequence length="210" mass="23236">DGFDLDGFLNDDDNDDITVTKDHAATLADMSFDDSDMNLDDELTDDIDEAVEDVKAEVEDAAAEVVEDAAEVADEVKDEVDEFSFDDDEDFDFDLDEELEELEQAEDIETVDADSSDDDSEDFNDMLDISDKGAETFEIIDEEVAGMDEEIDLGLEDLMDDTDAIDTKLDLAKAYIDMGDAEGAKNLLDEIYSEGTEEQIAAAKKLLDDM</sequence>
<dbReference type="Gene3D" id="1.20.58.2200">
    <property type="match status" value="1"/>
</dbReference>
<dbReference type="EMBL" id="UOFA01000100">
    <property type="protein sequence ID" value="VAW44261.1"/>
    <property type="molecule type" value="Genomic_DNA"/>
</dbReference>
<evidence type="ECO:0000313" key="3">
    <source>
        <dbReference type="EMBL" id="VAW44261.1"/>
    </source>
</evidence>
<name>A0A3B0VMT7_9ZZZZ</name>
<protein>
    <recommendedName>
        <fullName evidence="4">Type IV pilus assembly FimV-related transmembrane protein</fullName>
    </recommendedName>
</protein>
<keyword evidence="1" id="KW-0175">Coiled coil</keyword>
<dbReference type="AlphaFoldDB" id="A0A3B0VMT7"/>
<evidence type="ECO:0008006" key="4">
    <source>
        <dbReference type="Google" id="ProtNLM"/>
    </source>
</evidence>
<feature type="non-terminal residue" evidence="3">
    <location>
        <position position="1"/>
    </location>
</feature>
<evidence type="ECO:0000256" key="1">
    <source>
        <dbReference type="SAM" id="Coils"/>
    </source>
</evidence>
<reference evidence="3" key="1">
    <citation type="submission" date="2018-06" db="EMBL/GenBank/DDBJ databases">
        <authorList>
            <person name="Zhirakovskaya E."/>
        </authorList>
    </citation>
    <scope>NUCLEOTIDE SEQUENCE</scope>
</reference>
<feature type="coiled-coil region" evidence="1">
    <location>
        <begin position="44"/>
        <end position="71"/>
    </location>
</feature>
<organism evidence="3">
    <name type="scientific">hydrothermal vent metagenome</name>
    <dbReference type="NCBI Taxonomy" id="652676"/>
    <lineage>
        <taxon>unclassified sequences</taxon>
        <taxon>metagenomes</taxon>
        <taxon>ecological metagenomes</taxon>
    </lineage>
</organism>
<proteinExistence type="predicted"/>
<gene>
    <name evidence="3" type="ORF">MNBD_GAMMA02-78</name>
</gene>